<keyword evidence="2" id="KW-0067">ATP-binding</keyword>
<dbReference type="InterPro" id="IPR020845">
    <property type="entry name" value="AMP-binding_CS"/>
</dbReference>
<evidence type="ECO:0000259" key="3">
    <source>
        <dbReference type="PROSITE" id="PS50053"/>
    </source>
</evidence>
<dbReference type="Gene3D" id="3.40.50.12780">
    <property type="entry name" value="N-terminal domain of ligase-like"/>
    <property type="match status" value="1"/>
</dbReference>
<dbReference type="Proteomes" id="UP000290189">
    <property type="component" value="Unassembled WGS sequence"/>
</dbReference>
<reference evidence="4 6" key="1">
    <citation type="submission" date="2015-02" db="EMBL/GenBank/DDBJ databases">
        <authorList>
            <person name="Chooi Y.-H."/>
        </authorList>
    </citation>
    <scope>NUCLEOTIDE SEQUENCE [LARGE SCALE GENOMIC DNA]</scope>
    <source>
        <strain evidence="4">E3</strain>
    </source>
</reference>
<dbReference type="GO" id="GO:0005783">
    <property type="term" value="C:endoplasmic reticulum"/>
    <property type="evidence" value="ECO:0007669"/>
    <property type="project" value="TreeGrafter"/>
</dbReference>
<dbReference type="PROSITE" id="PS50053">
    <property type="entry name" value="UBIQUITIN_2"/>
    <property type="match status" value="1"/>
</dbReference>
<evidence type="ECO:0000313" key="4">
    <source>
        <dbReference type="EMBL" id="CEO97019.1"/>
    </source>
</evidence>
<geneLocation type="mitochondrion" evidence="5"/>
<evidence type="ECO:0000313" key="7">
    <source>
        <dbReference type="Proteomes" id="UP000290189"/>
    </source>
</evidence>
<dbReference type="PANTHER" id="PTHR43272:SF33">
    <property type="entry name" value="AMP-BINDING DOMAIN-CONTAINING PROTEIN-RELATED"/>
    <property type="match status" value="1"/>
</dbReference>
<evidence type="ECO:0000256" key="2">
    <source>
        <dbReference type="ARBA" id="ARBA00022840"/>
    </source>
</evidence>
<dbReference type="EMBL" id="CDSF01000078">
    <property type="protein sequence ID" value="CEO97019.1"/>
    <property type="molecule type" value="Genomic_DNA"/>
</dbReference>
<keyword evidence="6" id="KW-1185">Reference proteome</keyword>
<dbReference type="GO" id="GO:0016020">
    <property type="term" value="C:membrane"/>
    <property type="evidence" value="ECO:0007669"/>
    <property type="project" value="TreeGrafter"/>
</dbReference>
<feature type="domain" description="Ubiquitin-like" evidence="3">
    <location>
        <begin position="72"/>
        <end position="124"/>
    </location>
</feature>
<reference evidence="5 7" key="2">
    <citation type="submission" date="2018-03" db="EMBL/GenBank/DDBJ databases">
        <authorList>
            <person name="Fogelqvist J."/>
        </authorList>
    </citation>
    <scope>NUCLEOTIDE SEQUENCE [LARGE SCALE GENOMIC DNA]</scope>
</reference>
<dbReference type="AlphaFoldDB" id="A0A0G4IPC6"/>
<evidence type="ECO:0000256" key="1">
    <source>
        <dbReference type="ARBA" id="ARBA00022741"/>
    </source>
</evidence>
<keyword evidence="5" id="KW-0496">Mitochondrion</keyword>
<dbReference type="EMBL" id="OVEO01000016">
    <property type="protein sequence ID" value="SPR00999.1"/>
    <property type="molecule type" value="Genomic_DNA"/>
</dbReference>
<dbReference type="STRING" id="37360.A0A0G4IPC6"/>
<evidence type="ECO:0000313" key="5">
    <source>
        <dbReference type="EMBL" id="SPR00999.1"/>
    </source>
</evidence>
<dbReference type="OMA" id="KCPIVEH"/>
<dbReference type="PROSITE" id="PS00455">
    <property type="entry name" value="AMP_BINDING"/>
    <property type="match status" value="1"/>
</dbReference>
<dbReference type="SUPFAM" id="SSF56801">
    <property type="entry name" value="Acetyl-CoA synthetase-like"/>
    <property type="match status" value="1"/>
</dbReference>
<keyword evidence="1" id="KW-0547">Nucleotide-binding</keyword>
<dbReference type="PANTHER" id="PTHR43272">
    <property type="entry name" value="LONG-CHAIN-FATTY-ACID--COA LIGASE"/>
    <property type="match status" value="1"/>
</dbReference>
<dbReference type="InterPro" id="IPR000626">
    <property type="entry name" value="Ubiquitin-like_dom"/>
</dbReference>
<organism evidence="4 6">
    <name type="scientific">Plasmodiophora brassicae</name>
    <name type="common">Clubroot disease agent</name>
    <dbReference type="NCBI Taxonomy" id="37360"/>
    <lineage>
        <taxon>Eukaryota</taxon>
        <taxon>Sar</taxon>
        <taxon>Rhizaria</taxon>
        <taxon>Endomyxa</taxon>
        <taxon>Phytomyxea</taxon>
        <taxon>Plasmodiophorida</taxon>
        <taxon>Plasmodiophoridae</taxon>
        <taxon>Plasmodiophora</taxon>
    </lineage>
</organism>
<evidence type="ECO:0000313" key="6">
    <source>
        <dbReference type="Proteomes" id="UP000039324"/>
    </source>
</evidence>
<dbReference type="Proteomes" id="UP000039324">
    <property type="component" value="Unassembled WGS sequence"/>
</dbReference>
<proteinExistence type="predicted"/>
<dbReference type="Pfam" id="PF00501">
    <property type="entry name" value="AMP-binding"/>
    <property type="match status" value="1"/>
</dbReference>
<dbReference type="OrthoDB" id="1700726at2759"/>
<dbReference type="InterPro" id="IPR042099">
    <property type="entry name" value="ANL_N_sf"/>
</dbReference>
<gene>
    <name evidence="4" type="ORF">PBRA_005623</name>
    <name evidence="5" type="ORF">PLBR_LOCUS8214</name>
</gene>
<sequence>MVGPSVVIAAVDGRPPISVTVGGHPAFAYYEIRRAVAAAASIPVERLRIAPASDVSVPQKLTCSVRNRSESATVSVEPFIGDAVPVTVDHADTIADLKFLLAGRTKLPAEAHVLTLINGSPLSDGTCPIPPRLRLWYEIPSTVPGRGPAHRSVPVPIGSLDSAHTTLASVLQRSFKECASFKFLGTRDWNDEHTERRHSYSWQSYQDVYKRCRNFAAGLSGLGLQPGDKVGIMSVNRAEWAITDFTCMMFGFVAVTLYDTFGADVIEYIINHADVKAVVVSQNMLPQVSKCRSKCPSLKYVVLMDDLPIDRAFKGSGFTHRLSQIEREGSSRPSSAGVPTKPEDIVSICYTSGTTGKPKGVILSHGNLVAATAALNLHLLQGGTQRLQPGVDTTISYLPLAHIYERIAQLSALTRGIGIGYYSGDTATLLDDVEILKPTVFPGVPRVWQRIYDKVTAQVNESGWVTRKLFQAAYDTKLSALKANAPNPDSGLLDSLVFKKISNKFGGNLTLMVSGGAPLSARIATFMRICTRSAFIEGYGLTETCAMTTLTPLSDTDYGHVGIPSSCCEVMLVDVPSMNYLTTDKPYPRGEIWLRGPNVFLGYYKQPDVTKESITSDGWFKTGDVGLWRPDGRLQVIDRVKNIFKLAQGEYIRPEHIEGVYKMSPFITNIFVYGDSLQTYLVAVIVPNKEEIVKYTSTHGFKGDSRALLEKDMRKHAQKEGLRGYEQVRRFVLVDEDFTVENGLLTPSLKLKRHDAKIRFEQQIKEMYSAGEVSTAGTTAGLQSKL</sequence>
<dbReference type="GO" id="GO:0005524">
    <property type="term" value="F:ATP binding"/>
    <property type="evidence" value="ECO:0007669"/>
    <property type="project" value="UniProtKB-KW"/>
</dbReference>
<accession>A0A0G4IPC6</accession>
<protein>
    <recommendedName>
        <fullName evidence="3">Ubiquitin-like domain-containing protein</fullName>
    </recommendedName>
</protein>
<dbReference type="GO" id="GO:0004467">
    <property type="term" value="F:long-chain fatty acid-CoA ligase activity"/>
    <property type="evidence" value="ECO:0007669"/>
    <property type="project" value="TreeGrafter"/>
</dbReference>
<name>A0A0G4IPC6_PLABS</name>
<dbReference type="InterPro" id="IPR000873">
    <property type="entry name" value="AMP-dep_synth/lig_dom"/>
</dbReference>